<comment type="similarity">
    <text evidence="8">Belongs to the CRISPR-associated endonuclease Cas1 family.</text>
</comment>
<keyword evidence="2 8" id="KW-0479">Metal-binding</keyword>
<evidence type="ECO:0000256" key="6">
    <source>
        <dbReference type="ARBA" id="ARBA00023118"/>
    </source>
</evidence>
<evidence type="ECO:0000256" key="2">
    <source>
        <dbReference type="ARBA" id="ARBA00022723"/>
    </source>
</evidence>
<dbReference type="InterPro" id="IPR042211">
    <property type="entry name" value="CRISPR-assoc_Cas1_N"/>
</dbReference>
<evidence type="ECO:0000313" key="11">
    <source>
        <dbReference type="Proteomes" id="UP000238176"/>
    </source>
</evidence>
<dbReference type="Gene3D" id="1.20.120.920">
    <property type="entry name" value="CRISPR-associated endonuclease Cas1, C-terminal domain"/>
    <property type="match status" value="1"/>
</dbReference>
<comment type="caution">
    <text evidence="10">The sequence shown here is derived from an EMBL/GenBank/DDBJ whole genome shotgun (WGS) entry which is preliminary data.</text>
</comment>
<dbReference type="InterPro" id="IPR033641">
    <property type="entry name" value="Cas1_I-E"/>
</dbReference>
<comment type="subunit">
    <text evidence="8">Homodimer, forms a heterotetramer with a Cas2 homodimer.</text>
</comment>
<dbReference type="OrthoDB" id="9777847at2"/>
<evidence type="ECO:0000313" key="10">
    <source>
        <dbReference type="EMBL" id="PRY60958.1"/>
    </source>
</evidence>
<dbReference type="PANTHER" id="PTHR34353:SF3">
    <property type="entry name" value="CRISPR-ASSOCIATED ENDONUCLEASE CAS1"/>
    <property type="match status" value="1"/>
</dbReference>
<dbReference type="PANTHER" id="PTHR34353">
    <property type="entry name" value="CRISPR-ASSOCIATED ENDONUCLEASE CAS1 1"/>
    <property type="match status" value="1"/>
</dbReference>
<evidence type="ECO:0000256" key="3">
    <source>
        <dbReference type="ARBA" id="ARBA00022759"/>
    </source>
</evidence>
<keyword evidence="11" id="KW-1185">Reference proteome</keyword>
<dbReference type="AlphaFoldDB" id="A0A2T0USY0"/>
<dbReference type="GO" id="GO:0046872">
    <property type="term" value="F:metal ion binding"/>
    <property type="evidence" value="ECO:0007669"/>
    <property type="project" value="UniProtKB-UniRule"/>
</dbReference>
<feature type="region of interest" description="Disordered" evidence="9">
    <location>
        <begin position="310"/>
        <end position="330"/>
    </location>
</feature>
<dbReference type="Proteomes" id="UP000238176">
    <property type="component" value="Unassembled WGS sequence"/>
</dbReference>
<comment type="cofactor">
    <cofactor evidence="8">
        <name>Mg(2+)</name>
        <dbReference type="ChEBI" id="CHEBI:18420"/>
    </cofactor>
    <cofactor evidence="8">
        <name>Mn(2+)</name>
        <dbReference type="ChEBI" id="CHEBI:29035"/>
    </cofactor>
</comment>
<feature type="binding site" evidence="8">
    <location>
        <position position="228"/>
    </location>
    <ligand>
        <name>Mn(2+)</name>
        <dbReference type="ChEBI" id="CHEBI:29035"/>
    </ligand>
</feature>
<dbReference type="GO" id="GO:0016787">
    <property type="term" value="F:hydrolase activity"/>
    <property type="evidence" value="ECO:0007669"/>
    <property type="project" value="UniProtKB-KW"/>
</dbReference>
<keyword evidence="4 8" id="KW-0378">Hydrolase</keyword>
<comment type="function">
    <text evidence="8">CRISPR (clustered regularly interspaced short palindromic repeat), is an adaptive immune system that provides protection against mobile genetic elements (viruses, transposable elements and conjugative plasmids). CRISPR clusters contain spacers, sequences complementary to antecedent mobile elements, and target invading nucleic acids. CRISPR clusters are transcribed and processed into CRISPR RNA (crRNA). Acts as a dsDNA endonuclease. Involved in the integration of spacer DNA into the CRISPR cassette.</text>
</comment>
<evidence type="ECO:0000256" key="8">
    <source>
        <dbReference type="HAMAP-Rule" id="MF_01470"/>
    </source>
</evidence>
<feature type="compositionally biased region" description="Basic and acidic residues" evidence="9">
    <location>
        <begin position="316"/>
        <end position="330"/>
    </location>
</feature>
<dbReference type="InterPro" id="IPR050646">
    <property type="entry name" value="Cas1"/>
</dbReference>
<organism evidence="10 11">
    <name type="scientific">Glycomyces artemisiae</name>
    <dbReference type="NCBI Taxonomy" id="1076443"/>
    <lineage>
        <taxon>Bacteria</taxon>
        <taxon>Bacillati</taxon>
        <taxon>Actinomycetota</taxon>
        <taxon>Actinomycetes</taxon>
        <taxon>Glycomycetales</taxon>
        <taxon>Glycomycetaceae</taxon>
        <taxon>Glycomyces</taxon>
    </lineage>
</organism>
<dbReference type="RefSeq" id="WP_106363122.1">
    <property type="nucleotide sequence ID" value="NZ_PVTJ01000002.1"/>
</dbReference>
<dbReference type="InterPro" id="IPR042206">
    <property type="entry name" value="CRISPR-assoc_Cas1_C"/>
</dbReference>
<keyword evidence="8" id="KW-0464">Manganese</keyword>
<sequence>MASIPGVPPPELPDLVRVEDRMSFLYTERSTLGRDSNAVTISDASGVVHVPAASLGVLMLGPGTRVTHQAMLLLAENGSTVIWVGEFGVRYYAHGRALAETSRLIEAQARLVSDRSLRLGVARRMYAMRFPDDDEVYGLTMQQLRGREGARVRACYREHSKRTGVPWGSRKYDPADFDSGDPVNRALSVAHSCLYGVVHAVTVALGASPALGFIHSGHSRAFVYDIADLYKAEVTIPVAFDVVAATPNDVSAATRHAVRDALRSGKILARCVKDIRDMLAAEDIEVDGDGREDYWMQTAEVRLWDEEGEDVAGGANHDDSAPAHEPEVPF</sequence>
<evidence type="ECO:0000256" key="1">
    <source>
        <dbReference type="ARBA" id="ARBA00022722"/>
    </source>
</evidence>
<dbReference type="GO" id="GO:0043571">
    <property type="term" value="P:maintenance of CRISPR repeat elements"/>
    <property type="evidence" value="ECO:0007669"/>
    <property type="project" value="UniProtKB-UniRule"/>
</dbReference>
<dbReference type="InterPro" id="IPR019851">
    <property type="entry name" value="CRISPR-assoc_Cas1_ECOLI"/>
</dbReference>
<evidence type="ECO:0000256" key="4">
    <source>
        <dbReference type="ARBA" id="ARBA00022801"/>
    </source>
</evidence>
<dbReference type="GO" id="GO:0051607">
    <property type="term" value="P:defense response to virus"/>
    <property type="evidence" value="ECO:0007669"/>
    <property type="project" value="UniProtKB-UniRule"/>
</dbReference>
<feature type="binding site" evidence="8">
    <location>
        <position position="148"/>
    </location>
    <ligand>
        <name>Mn(2+)</name>
        <dbReference type="ChEBI" id="CHEBI:29035"/>
    </ligand>
</feature>
<evidence type="ECO:0000256" key="5">
    <source>
        <dbReference type="ARBA" id="ARBA00022842"/>
    </source>
</evidence>
<dbReference type="EC" id="3.1.-.-" evidence="8"/>
<keyword evidence="7 8" id="KW-0238">DNA-binding</keyword>
<proteinExistence type="inferred from homology"/>
<dbReference type="GO" id="GO:0004520">
    <property type="term" value="F:DNA endonuclease activity"/>
    <property type="evidence" value="ECO:0007669"/>
    <property type="project" value="InterPro"/>
</dbReference>
<dbReference type="NCBIfam" id="TIGR03638">
    <property type="entry name" value="cas1_ECOLI"/>
    <property type="match status" value="1"/>
</dbReference>
<feature type="binding site" evidence="8">
    <location>
        <position position="215"/>
    </location>
    <ligand>
        <name>Mn(2+)</name>
        <dbReference type="ChEBI" id="CHEBI:29035"/>
    </ligand>
</feature>
<dbReference type="GO" id="GO:0003677">
    <property type="term" value="F:DNA binding"/>
    <property type="evidence" value="ECO:0007669"/>
    <property type="project" value="UniProtKB-KW"/>
</dbReference>
<evidence type="ECO:0000256" key="7">
    <source>
        <dbReference type="ARBA" id="ARBA00023125"/>
    </source>
</evidence>
<name>A0A2T0USY0_9ACTN</name>
<dbReference type="CDD" id="cd09719">
    <property type="entry name" value="Cas1_I-E"/>
    <property type="match status" value="1"/>
</dbReference>
<dbReference type="HAMAP" id="MF_01470">
    <property type="entry name" value="Cas1"/>
    <property type="match status" value="1"/>
</dbReference>
<keyword evidence="5 8" id="KW-0460">Magnesium</keyword>
<reference evidence="10 11" key="1">
    <citation type="submission" date="2018-03" db="EMBL/GenBank/DDBJ databases">
        <title>Genomic Encyclopedia of Type Strains, Phase III (KMG-III): the genomes of soil and plant-associated and newly described type strains.</title>
        <authorList>
            <person name="Whitman W."/>
        </authorList>
    </citation>
    <scope>NUCLEOTIDE SEQUENCE [LARGE SCALE GENOMIC DNA]</scope>
    <source>
        <strain evidence="10 11">CGMCC 4.7067</strain>
    </source>
</reference>
<dbReference type="EMBL" id="PVTJ01000002">
    <property type="protein sequence ID" value="PRY60958.1"/>
    <property type="molecule type" value="Genomic_DNA"/>
</dbReference>
<evidence type="ECO:0000256" key="9">
    <source>
        <dbReference type="SAM" id="MobiDB-lite"/>
    </source>
</evidence>
<gene>
    <name evidence="8" type="primary">cas1</name>
    <name evidence="10" type="ORF">B0I28_102573</name>
</gene>
<dbReference type="Gene3D" id="3.100.10.20">
    <property type="entry name" value="CRISPR-associated endonuclease Cas1, N-terminal domain"/>
    <property type="match status" value="1"/>
</dbReference>
<protein>
    <recommendedName>
        <fullName evidence="8">CRISPR-associated endonuclease Cas1</fullName>
        <ecNumber evidence="8">3.1.-.-</ecNumber>
    </recommendedName>
</protein>
<keyword evidence="6 8" id="KW-0051">Antiviral defense</keyword>
<keyword evidence="1 8" id="KW-0540">Nuclease</keyword>
<keyword evidence="3 8" id="KW-0255">Endonuclease</keyword>
<dbReference type="Pfam" id="PF01867">
    <property type="entry name" value="Cas_Cas1"/>
    <property type="match status" value="2"/>
</dbReference>
<accession>A0A2T0USY0</accession>
<dbReference type="InterPro" id="IPR002729">
    <property type="entry name" value="CRISPR-assoc_Cas1"/>
</dbReference>